<protein>
    <recommendedName>
        <fullName evidence="1">Peptidase S9A N-terminal domain-containing protein</fullName>
    </recommendedName>
</protein>
<feature type="domain" description="Peptidase S9A N-terminal" evidence="1">
    <location>
        <begin position="83"/>
        <end position="274"/>
    </location>
</feature>
<evidence type="ECO:0000313" key="2">
    <source>
        <dbReference type="EMBL" id="MCC9294033.1"/>
    </source>
</evidence>
<dbReference type="Pfam" id="PF02897">
    <property type="entry name" value="Peptidase_S9_N"/>
    <property type="match status" value="1"/>
</dbReference>
<gene>
    <name evidence="2" type="ORF">LN736_04005</name>
</gene>
<sequence length="354" mass="40851">MKIFMKIIFYTAVFLNIVTLSGCSTRNKYKGEVIKEPNYSDVIVIKDGGDKEDIFNVHSNQLVKNGTVDHISEMVYDTQKSVYVYLVDKNKTPKIGNKVVALYGNTKSEIKDFFAVKDIKINPSGDKIAYRAFNSSSTDSAQGMKVYDLKNKKYIELKSKVLVSGNLYEWLDDHRIIYYGNIEGQRNSDKVYLYDLSKDSEQVYLNDTRGYCMYFTTIGDDLLFSSRNQDELDLYYYNHKTGQFKFLSDEFEQIYDSTVDSKNGCVFFIGKNEENIESLYKFTQKDGGVNRITYDFPENIAEYSGIAQSKRGDVYFVGMVNRGSGEDVFMYNIRDKSINIISDQEGIYNIYKEK</sequence>
<reference evidence="2" key="1">
    <citation type="submission" date="2021-11" db="EMBL/GenBank/DDBJ databases">
        <authorList>
            <person name="Qingchun L."/>
            <person name="Dong Z."/>
            <person name="Zongwei Q."/>
            <person name="Jia Z."/>
            <person name="Duotao L."/>
        </authorList>
    </citation>
    <scope>NUCLEOTIDE SEQUENCE</scope>
    <source>
        <strain evidence="2">WLY-B-L2</strain>
    </source>
</reference>
<dbReference type="PROSITE" id="PS51257">
    <property type="entry name" value="PROKAR_LIPOPROTEIN"/>
    <property type="match status" value="1"/>
</dbReference>
<name>A0ABS8N5K4_9CLOT</name>
<organism evidence="2 3">
    <name type="scientific">Clostridium aromativorans</name>
    <dbReference type="NCBI Taxonomy" id="2836848"/>
    <lineage>
        <taxon>Bacteria</taxon>
        <taxon>Bacillati</taxon>
        <taxon>Bacillota</taxon>
        <taxon>Clostridia</taxon>
        <taxon>Eubacteriales</taxon>
        <taxon>Clostridiaceae</taxon>
        <taxon>Clostridium</taxon>
    </lineage>
</organism>
<dbReference type="SUPFAM" id="SSF69304">
    <property type="entry name" value="Tricorn protease N-terminal domain"/>
    <property type="match status" value="1"/>
</dbReference>
<dbReference type="RefSeq" id="WP_229980908.1">
    <property type="nucleotide sequence ID" value="NZ_JAJJPB010000002.1"/>
</dbReference>
<dbReference type="Gene3D" id="2.130.10.120">
    <property type="entry name" value="Prolyl oligopeptidase, N-terminal domain"/>
    <property type="match status" value="1"/>
</dbReference>
<comment type="caution">
    <text evidence="2">The sequence shown here is derived from an EMBL/GenBank/DDBJ whole genome shotgun (WGS) entry which is preliminary data.</text>
</comment>
<accession>A0ABS8N5K4</accession>
<dbReference type="InterPro" id="IPR023302">
    <property type="entry name" value="Pept_S9A_N"/>
</dbReference>
<keyword evidence="3" id="KW-1185">Reference proteome</keyword>
<proteinExistence type="predicted"/>
<dbReference type="Proteomes" id="UP001165422">
    <property type="component" value="Unassembled WGS sequence"/>
</dbReference>
<evidence type="ECO:0000313" key="3">
    <source>
        <dbReference type="Proteomes" id="UP001165422"/>
    </source>
</evidence>
<evidence type="ECO:0000259" key="1">
    <source>
        <dbReference type="Pfam" id="PF02897"/>
    </source>
</evidence>
<dbReference type="EMBL" id="JAJJPB010000002">
    <property type="protein sequence ID" value="MCC9294033.1"/>
    <property type="molecule type" value="Genomic_DNA"/>
</dbReference>